<protein>
    <submittedName>
        <fullName evidence="1">Uncharacterized protein</fullName>
    </submittedName>
</protein>
<organism evidence="1 2">
    <name type="scientific">Trichoderma harzianum CBS 226.95</name>
    <dbReference type="NCBI Taxonomy" id="983964"/>
    <lineage>
        <taxon>Eukaryota</taxon>
        <taxon>Fungi</taxon>
        <taxon>Dikarya</taxon>
        <taxon>Ascomycota</taxon>
        <taxon>Pezizomycotina</taxon>
        <taxon>Sordariomycetes</taxon>
        <taxon>Hypocreomycetidae</taxon>
        <taxon>Hypocreales</taxon>
        <taxon>Hypocreaceae</taxon>
        <taxon>Trichoderma</taxon>
    </lineage>
</organism>
<dbReference type="STRING" id="983964.A0A2T3ZVL0"/>
<gene>
    <name evidence="1" type="ORF">M431DRAFT_487302</name>
</gene>
<keyword evidence="2" id="KW-1185">Reference proteome</keyword>
<evidence type="ECO:0000313" key="1">
    <source>
        <dbReference type="EMBL" id="PTB48855.1"/>
    </source>
</evidence>
<dbReference type="Proteomes" id="UP000241690">
    <property type="component" value="Unassembled WGS sequence"/>
</dbReference>
<dbReference type="EMBL" id="KZ679696">
    <property type="protein sequence ID" value="PTB48855.1"/>
    <property type="molecule type" value="Genomic_DNA"/>
</dbReference>
<sequence>MSEPGVYDVYIIDEGNDGTAFHTRNEKGKNFRRILQQTPNGSDLHLTAKIRIEDIVHGTLSDGSQGALIILGFWFATYKQRHRFKRVRLQFHFQDVEMPGKNDPRVVSMYPEGICYLYETTSTKNVTTRGEISGRIQAPASAPIDGSVGYSIETSERVEEKYGVLFTGMPRIHKEYGDDEDAVVWTLEESQDSSQRRGVPANLQTAIVLGLPSDGPFSMTLEVECEPDTQTQLKTKLLGRRIIEDIDPVQIQSDTQQLRAGNRPGDRLSLQERETLDLVALNQFGFIKREIRVDATSI</sequence>
<accession>A0A2T3ZVL0</accession>
<dbReference type="GeneID" id="36625028"/>
<evidence type="ECO:0000313" key="2">
    <source>
        <dbReference type="Proteomes" id="UP000241690"/>
    </source>
</evidence>
<dbReference type="RefSeq" id="XP_024768532.1">
    <property type="nucleotide sequence ID" value="XM_024916459.1"/>
</dbReference>
<dbReference type="AlphaFoldDB" id="A0A2T3ZVL0"/>
<proteinExistence type="predicted"/>
<reference evidence="1 2" key="1">
    <citation type="submission" date="2016-07" db="EMBL/GenBank/DDBJ databases">
        <title>Multiple horizontal gene transfer events from other fungi enriched the ability of initially mycotrophic Trichoderma (Ascomycota) to feed on dead plant biomass.</title>
        <authorList>
            <consortium name="DOE Joint Genome Institute"/>
            <person name="Aerts A."/>
            <person name="Atanasova L."/>
            <person name="Chenthamara K."/>
            <person name="Zhang J."/>
            <person name="Grujic M."/>
            <person name="Henrissat B."/>
            <person name="Kuo A."/>
            <person name="Salamov A."/>
            <person name="Lipzen A."/>
            <person name="Labutti K."/>
            <person name="Barry K."/>
            <person name="Miao Y."/>
            <person name="Rahimi M.J."/>
            <person name="Shen Q."/>
            <person name="Grigoriev I.V."/>
            <person name="Kubicek C.P."/>
            <person name="Druzhinina I.S."/>
        </authorList>
    </citation>
    <scope>NUCLEOTIDE SEQUENCE [LARGE SCALE GENOMIC DNA]</scope>
    <source>
        <strain evidence="1 2">CBS 226.95</strain>
    </source>
</reference>
<name>A0A2T3ZVL0_TRIHA</name>